<dbReference type="PANTHER" id="PTHR40980">
    <property type="entry name" value="PLUG DOMAIN-CONTAINING PROTEIN"/>
    <property type="match status" value="1"/>
</dbReference>
<dbReference type="RefSeq" id="WP_113646995.1">
    <property type="nucleotide sequence ID" value="NZ_QMHN01000002.1"/>
</dbReference>
<sequence>MKLKLKVILTYGLLIASFFAHAQQNVTAVISGKITDSSLKPVDLATVALFTIKDKDSVLVKTSFTEADGKFAFDKVTQGNYQVRVMLVGYANFKSQPIVVDANRSQIELGELKLIAVTKTLKEVNVVAKKPFVEQKIDRTVVNVDALISNAGTSALDVLEKAPGVSVDQNGSISLKGKPGVVIFIDDKPSFLSGEELESYLRSLPSSMVDQIELMTNPPAKYDAAGNAGVINIKTKKDKAVGFNGAVNLSLTRGKKTRSNDSFNFNYRKNKLNIFGNFGYNLNNSFTDLDLNRRYKKSDGSTDYFFNQNSYFQRHANTFNGQTGVDYYRSENTTWGILLRGNLRNANNVNDNTSNLFNPAMVKDSSIVAKNMDDISFKNGGVNANYRHKFGKTGKEITADADYINYNTRTDQHYFNDTYLGNGTLKSQDLLEGQLPARINIYSFKSDYSQPLMKTWKMDAGVKTSYIKTNNIASYFYTVNNVTTPDYEKSNHFVYSENISAAYLNLSKEGKRFSLQAGLRLENTISKGHQLGNIMKPDSSFKRSYINAFPTLYFSYKLDSTSTHQLGLNYGRRIDRPVYQDLNPFYSPLDKFTYYVGNPYLRPSFTQSIELSHTYKNKVTTTLSYSHSKDQVNETIEIVNGTYYSRPANIGKQEVYNASVNANLDLTKWLGLNWFGQYTYIHSQSNFYTGFLNTKGGFLASNGSLQLKLDKGWSGEVNYRYQAKLRNVQFQIGKVYDIGLALQKKLSTASTLRVSATDIFQTRVINGIINNLNLTEATWRNRGDFTSVTLSYSYRFGKAISNLRRHNADGAQSEQNRVRN</sequence>
<dbReference type="Proteomes" id="UP000284120">
    <property type="component" value="Unassembled WGS sequence"/>
</dbReference>
<dbReference type="GO" id="GO:0030246">
    <property type="term" value="F:carbohydrate binding"/>
    <property type="evidence" value="ECO:0007669"/>
    <property type="project" value="InterPro"/>
</dbReference>
<evidence type="ECO:0000256" key="8">
    <source>
        <dbReference type="SAM" id="SignalP"/>
    </source>
</evidence>
<comment type="similarity">
    <text evidence="7">Belongs to the TonB-dependent receptor family.</text>
</comment>
<keyword evidence="8" id="KW-0732">Signal</keyword>
<reference evidence="10 11" key="1">
    <citation type="submission" date="2018-06" db="EMBL/GenBank/DDBJ databases">
        <title>Pedobacter endophyticus sp. nov., an endophytic bacterium isolated from a leaf of Triticum aestivum.</title>
        <authorList>
            <person name="Zhang L."/>
        </authorList>
    </citation>
    <scope>NUCLEOTIDE SEQUENCE [LARGE SCALE GENOMIC DNA]</scope>
    <source>
        <strain evidence="10 11">CM134L-2</strain>
    </source>
</reference>
<dbReference type="PROSITE" id="PS52016">
    <property type="entry name" value="TONB_DEPENDENT_REC_3"/>
    <property type="match status" value="1"/>
</dbReference>
<organism evidence="10 11">
    <name type="scientific">Pedobacter chitinilyticus</name>
    <dbReference type="NCBI Taxonomy" id="2233776"/>
    <lineage>
        <taxon>Bacteria</taxon>
        <taxon>Pseudomonadati</taxon>
        <taxon>Bacteroidota</taxon>
        <taxon>Sphingobacteriia</taxon>
        <taxon>Sphingobacteriales</taxon>
        <taxon>Sphingobacteriaceae</taxon>
        <taxon>Pedobacter</taxon>
    </lineage>
</organism>
<evidence type="ECO:0000259" key="9">
    <source>
        <dbReference type="Pfam" id="PF14905"/>
    </source>
</evidence>
<dbReference type="Gene3D" id="2.60.40.1120">
    <property type="entry name" value="Carboxypeptidase-like, regulatory domain"/>
    <property type="match status" value="1"/>
</dbReference>
<comment type="subcellular location">
    <subcellularLocation>
        <location evidence="1 7">Cell outer membrane</location>
        <topology evidence="1 7">Multi-pass membrane protein</topology>
    </subcellularLocation>
</comment>
<evidence type="ECO:0000313" key="10">
    <source>
        <dbReference type="EMBL" id="RWU08478.1"/>
    </source>
</evidence>
<comment type="caution">
    <text evidence="10">The sequence shown here is derived from an EMBL/GenBank/DDBJ whole genome shotgun (WGS) entry which is preliminary data.</text>
</comment>
<keyword evidence="3 7" id="KW-1134">Transmembrane beta strand</keyword>
<dbReference type="GO" id="GO:0009279">
    <property type="term" value="C:cell outer membrane"/>
    <property type="evidence" value="ECO:0007669"/>
    <property type="project" value="UniProtKB-SubCell"/>
</dbReference>
<dbReference type="InterPro" id="IPR037066">
    <property type="entry name" value="Plug_dom_sf"/>
</dbReference>
<keyword evidence="11" id="KW-1185">Reference proteome</keyword>
<dbReference type="AlphaFoldDB" id="A0A443YWX6"/>
<dbReference type="EMBL" id="SAYW01000002">
    <property type="protein sequence ID" value="RWU08478.1"/>
    <property type="molecule type" value="Genomic_DNA"/>
</dbReference>
<keyword evidence="6 7" id="KW-0998">Cell outer membrane</keyword>
<keyword evidence="10" id="KW-0675">Receptor</keyword>
<keyword evidence="5 7" id="KW-0472">Membrane</keyword>
<evidence type="ECO:0000256" key="4">
    <source>
        <dbReference type="ARBA" id="ARBA00022692"/>
    </source>
</evidence>
<evidence type="ECO:0000256" key="6">
    <source>
        <dbReference type="ARBA" id="ARBA00023237"/>
    </source>
</evidence>
<protein>
    <submittedName>
        <fullName evidence="10">TonB-dependent receptor</fullName>
    </submittedName>
</protein>
<proteinExistence type="inferred from homology"/>
<dbReference type="SUPFAM" id="SSF56935">
    <property type="entry name" value="Porins"/>
    <property type="match status" value="1"/>
</dbReference>
<dbReference type="InterPro" id="IPR041700">
    <property type="entry name" value="OMP_b-brl_3"/>
</dbReference>
<evidence type="ECO:0000256" key="1">
    <source>
        <dbReference type="ARBA" id="ARBA00004571"/>
    </source>
</evidence>
<dbReference type="PANTHER" id="PTHR40980:SF4">
    <property type="entry name" value="TONB-DEPENDENT RECEPTOR-LIKE BETA-BARREL DOMAIN-CONTAINING PROTEIN"/>
    <property type="match status" value="1"/>
</dbReference>
<keyword evidence="2 7" id="KW-0813">Transport</keyword>
<dbReference type="InterPro" id="IPR036942">
    <property type="entry name" value="Beta-barrel_TonB_sf"/>
</dbReference>
<keyword evidence="4 7" id="KW-0812">Transmembrane</keyword>
<feature type="chain" id="PRO_5019087358" evidence="8">
    <location>
        <begin position="23"/>
        <end position="820"/>
    </location>
</feature>
<dbReference type="Gene3D" id="2.170.130.10">
    <property type="entry name" value="TonB-dependent receptor, plug domain"/>
    <property type="match status" value="1"/>
</dbReference>
<dbReference type="InterPro" id="IPR013784">
    <property type="entry name" value="Carb-bd-like_fold"/>
</dbReference>
<dbReference type="OrthoDB" id="606851at2"/>
<dbReference type="Pfam" id="PF14905">
    <property type="entry name" value="OMP_b-brl_3"/>
    <property type="match status" value="1"/>
</dbReference>
<evidence type="ECO:0000313" key="11">
    <source>
        <dbReference type="Proteomes" id="UP000284120"/>
    </source>
</evidence>
<dbReference type="SUPFAM" id="SSF49452">
    <property type="entry name" value="Starch-binding domain-like"/>
    <property type="match status" value="1"/>
</dbReference>
<dbReference type="InterPro" id="IPR039426">
    <property type="entry name" value="TonB-dep_rcpt-like"/>
</dbReference>
<evidence type="ECO:0000256" key="5">
    <source>
        <dbReference type="ARBA" id="ARBA00023136"/>
    </source>
</evidence>
<evidence type="ECO:0000256" key="3">
    <source>
        <dbReference type="ARBA" id="ARBA00022452"/>
    </source>
</evidence>
<accession>A0A443YWX6</accession>
<gene>
    <name evidence="10" type="ORF">DPV69_08880</name>
</gene>
<feature type="signal peptide" evidence="8">
    <location>
        <begin position="1"/>
        <end position="22"/>
    </location>
</feature>
<evidence type="ECO:0000256" key="7">
    <source>
        <dbReference type="PROSITE-ProRule" id="PRU01360"/>
    </source>
</evidence>
<evidence type="ECO:0000256" key="2">
    <source>
        <dbReference type="ARBA" id="ARBA00022448"/>
    </source>
</evidence>
<feature type="domain" description="Outer membrane protein beta-barrel" evidence="9">
    <location>
        <begin position="388"/>
        <end position="794"/>
    </location>
</feature>
<dbReference type="Pfam" id="PF13620">
    <property type="entry name" value="CarboxypepD_reg"/>
    <property type="match status" value="1"/>
</dbReference>
<name>A0A443YWX6_9SPHI</name>
<dbReference type="Gene3D" id="2.40.170.20">
    <property type="entry name" value="TonB-dependent receptor, beta-barrel domain"/>
    <property type="match status" value="1"/>
</dbReference>